<keyword evidence="8" id="KW-0539">Nucleus</keyword>
<comment type="similarity">
    <text evidence="9 10">Belongs to the class I-like SAM-binding methyltransferase superfamily. C5-methyltransferase family.</text>
</comment>
<sequence>MTSQGSQRPRRPTAWQVSFPGESSEDEHEDEGVEQEPGMQQEELAVLNGKRKTCSIMDERPAKRHSREPPLQYREGGDEKQAGDSDGPLYYAPRPDELPESAPDIAFLLGESDEPLPSTTPSDEDKPVRLLHDWAVFDARPSKSKDADGALALAMISLHVLDDTLGSTDVGCAPEGAGAASPYCENEEDAGQEDDGGYDDDDNGGDEEEVTTVSVRLRLGAILRYTIDYTRRDDPIYLETTLGWYILGAPAPEYRALFAPFFRAHKIAQALVCTLMRDPHTPLDAFIVELQLTDSMVMNDLLGDSSYLPEMREVQDAIPTILEALDTLDDSIARALRSAPLLRHILASPADSGSRGITASHRLRPHHHSRINTRRAPFRLPATIGNPDIAVLRPENQHPTHVTPRIAALAAGLFREQLVVLGRQLPAPRLRRGSSSSVSRGERDTLVRALAMALCAEGTQSIDAPVDWRVHPRRPFMHRVALCDVRGLLSKIVFEVGDVVLVPIGEDDAKRGHTPASLPGIPEAAPLHARLADYFWFGRIVHINAEDERVHVQWFDHVSNTFLDNIADPRELFLTPLCDTLSLITLCGTVPVADMSGATTVRDDFDGYYVRFLYDKKDASFVDLPPPIDPHAASDPPHNCAICAQREEEEMQAQGRIIRRMGAVTGVAVNGVTFHVGDFVLLRAEQGPARIVQIIGLFSGNPVWVKVQLLGRVSDLVDLLPADELRDERHLFFTDETEEVPLDDVLAPCYVLHHDLIFDKNLWAALGAEYFYYRYRFTGLSPVSWKEREAVKESAGVGCETCAYALQARLAEAVAFAEEAQKHKLRAFDVFAGAGAMSLGMEGATGGMRTTHAVEISPSAAQTFRRNSPKTIVYNQCVNELLRYAVKSHRGIIEEDEVPKDIYDNSRLPRPPQPGDIDVITAGFPCQPHSQLNMFQKANDVKSNLILNLLSWVDFLQPQYCIFENVRGFLSYNLNAIQVDEHRTAGGISMGGLKFLVHAMLAMNYQVRFCLLQAAHYGTPQTRVRFFLFGAKRGYPLLAAPQPTHDFPQTHKLEVRFPNGDIARTVRAEAGTAPFKFVTIDDAISDLPRFDWMNPSLSRLPTQKLNEARQRAVRIPVLECDQEKPFVGFRGVVQYHHAPRTTFQARCRSKGRTEDLQHFTRTLKPATVERVVNIPLTARADYRSLEKEHWQWQFSDPASAIARKGFRPGLYGRLDKDYVFQTTVTNVEPTAKQSRVLNPYCHRMVTVRELARSQGFPDSFVFYSINDNVVTMHRQIGNAVPWPVAAAIGRELREARLKKWRRDRQEAMAVD</sequence>
<dbReference type="InterPro" id="IPR022702">
    <property type="entry name" value="Cytosine_MeTrfase1_RFD"/>
</dbReference>
<dbReference type="Pfam" id="PF01426">
    <property type="entry name" value="BAH"/>
    <property type="match status" value="2"/>
</dbReference>
<evidence type="ECO:0000256" key="6">
    <source>
        <dbReference type="ARBA" id="ARBA00022737"/>
    </source>
</evidence>
<dbReference type="GO" id="GO:0005634">
    <property type="term" value="C:nucleus"/>
    <property type="evidence" value="ECO:0007669"/>
    <property type="project" value="UniProtKB-SubCell"/>
</dbReference>
<dbReference type="OrthoDB" id="5376140at2759"/>
<keyword evidence="5 9" id="KW-0949">S-adenosyl-L-methionine</keyword>
<dbReference type="InterPro" id="IPR001025">
    <property type="entry name" value="BAH_dom"/>
</dbReference>
<organism evidence="13 14">
    <name type="scientific">Russula ochroleuca</name>
    <dbReference type="NCBI Taxonomy" id="152965"/>
    <lineage>
        <taxon>Eukaryota</taxon>
        <taxon>Fungi</taxon>
        <taxon>Dikarya</taxon>
        <taxon>Basidiomycota</taxon>
        <taxon>Agaricomycotina</taxon>
        <taxon>Agaricomycetes</taxon>
        <taxon>Russulales</taxon>
        <taxon>Russulaceae</taxon>
        <taxon>Russula</taxon>
    </lineage>
</organism>
<dbReference type="PANTHER" id="PTHR10629:SF52">
    <property type="entry name" value="DNA (CYTOSINE-5)-METHYLTRANSFERASE 1"/>
    <property type="match status" value="1"/>
</dbReference>
<keyword evidence="6" id="KW-0677">Repeat</keyword>
<evidence type="ECO:0000256" key="5">
    <source>
        <dbReference type="ARBA" id="ARBA00022691"/>
    </source>
</evidence>
<dbReference type="NCBIfam" id="TIGR00675">
    <property type="entry name" value="dcm"/>
    <property type="match status" value="1"/>
</dbReference>
<dbReference type="GO" id="GO:0003886">
    <property type="term" value="F:DNA (cytosine-5-)-methyltransferase activity"/>
    <property type="evidence" value="ECO:0007669"/>
    <property type="project" value="UniProtKB-EC"/>
</dbReference>
<dbReference type="InterPro" id="IPR043151">
    <property type="entry name" value="BAH_sf"/>
</dbReference>
<dbReference type="GO" id="GO:0032259">
    <property type="term" value="P:methylation"/>
    <property type="evidence" value="ECO:0007669"/>
    <property type="project" value="UniProtKB-KW"/>
</dbReference>
<dbReference type="Pfam" id="PF00145">
    <property type="entry name" value="DNA_methylase"/>
    <property type="match status" value="1"/>
</dbReference>
<dbReference type="PROSITE" id="PS51038">
    <property type="entry name" value="BAH"/>
    <property type="match status" value="2"/>
</dbReference>
<evidence type="ECO:0000259" key="12">
    <source>
        <dbReference type="PROSITE" id="PS51038"/>
    </source>
</evidence>
<dbReference type="Gene3D" id="2.30.30.490">
    <property type="match status" value="2"/>
</dbReference>
<dbReference type="Gene3D" id="3.90.120.10">
    <property type="entry name" value="DNA Methylase, subunit A, domain 2"/>
    <property type="match status" value="1"/>
</dbReference>
<keyword evidence="14" id="KW-1185">Reference proteome</keyword>
<feature type="domain" description="BAH" evidence="12">
    <location>
        <begin position="672"/>
        <end position="788"/>
    </location>
</feature>
<keyword evidence="7" id="KW-0238">DNA-binding</keyword>
<dbReference type="InterPro" id="IPR001525">
    <property type="entry name" value="C5_MeTfrase"/>
</dbReference>
<feature type="compositionally biased region" description="Acidic residues" evidence="11">
    <location>
        <begin position="185"/>
        <end position="210"/>
    </location>
</feature>
<dbReference type="InterPro" id="IPR029063">
    <property type="entry name" value="SAM-dependent_MTases_sf"/>
</dbReference>
<dbReference type="EC" id="2.1.1.37" evidence="2"/>
<evidence type="ECO:0000256" key="11">
    <source>
        <dbReference type="SAM" id="MobiDB-lite"/>
    </source>
</evidence>
<name>A0A9P5MXY6_9AGAM</name>
<dbReference type="GO" id="GO:0003677">
    <property type="term" value="F:DNA binding"/>
    <property type="evidence" value="ECO:0007669"/>
    <property type="project" value="UniProtKB-KW"/>
</dbReference>
<evidence type="ECO:0000256" key="2">
    <source>
        <dbReference type="ARBA" id="ARBA00011975"/>
    </source>
</evidence>
<evidence type="ECO:0000256" key="4">
    <source>
        <dbReference type="ARBA" id="ARBA00022679"/>
    </source>
</evidence>
<evidence type="ECO:0000256" key="3">
    <source>
        <dbReference type="ARBA" id="ARBA00022603"/>
    </source>
</evidence>
<evidence type="ECO:0000256" key="1">
    <source>
        <dbReference type="ARBA" id="ARBA00004123"/>
    </source>
</evidence>
<comment type="subcellular location">
    <subcellularLocation>
        <location evidence="1">Nucleus</location>
    </subcellularLocation>
</comment>
<evidence type="ECO:0000313" key="14">
    <source>
        <dbReference type="Proteomes" id="UP000759537"/>
    </source>
</evidence>
<accession>A0A9P5MXY6</accession>
<keyword evidence="4 9" id="KW-0808">Transferase</keyword>
<feature type="region of interest" description="Disordered" evidence="11">
    <location>
        <begin position="1"/>
        <end position="127"/>
    </location>
</feature>
<dbReference type="Gene3D" id="3.40.50.150">
    <property type="entry name" value="Vaccinia Virus protein VP39"/>
    <property type="match status" value="1"/>
</dbReference>
<keyword evidence="3 9" id="KW-0489">Methyltransferase</keyword>
<proteinExistence type="inferred from homology"/>
<dbReference type="InterPro" id="IPR050390">
    <property type="entry name" value="C5-Methyltransferase"/>
</dbReference>
<evidence type="ECO:0000256" key="10">
    <source>
        <dbReference type="RuleBase" id="RU000416"/>
    </source>
</evidence>
<feature type="active site" evidence="9">
    <location>
        <position position="926"/>
    </location>
</feature>
<evidence type="ECO:0000313" key="13">
    <source>
        <dbReference type="EMBL" id="KAF8481572.1"/>
    </source>
</evidence>
<dbReference type="PROSITE" id="PS51679">
    <property type="entry name" value="SAM_MT_C5"/>
    <property type="match status" value="1"/>
</dbReference>
<evidence type="ECO:0000256" key="9">
    <source>
        <dbReference type="PROSITE-ProRule" id="PRU01016"/>
    </source>
</evidence>
<dbReference type="SMART" id="SM00439">
    <property type="entry name" value="BAH"/>
    <property type="match status" value="2"/>
</dbReference>
<dbReference type="SUPFAM" id="SSF53335">
    <property type="entry name" value="S-adenosyl-L-methionine-dependent methyltransferases"/>
    <property type="match status" value="1"/>
</dbReference>
<dbReference type="Proteomes" id="UP000759537">
    <property type="component" value="Unassembled WGS sequence"/>
</dbReference>
<protein>
    <recommendedName>
        <fullName evidence="2">DNA (cytosine-5-)-methyltransferase</fullName>
        <ecNumber evidence="2">2.1.1.37</ecNumber>
    </recommendedName>
</protein>
<dbReference type="GO" id="GO:0044027">
    <property type="term" value="P:negative regulation of gene expression via chromosomal CpG island methylation"/>
    <property type="evidence" value="ECO:0007669"/>
    <property type="project" value="TreeGrafter"/>
</dbReference>
<dbReference type="EMBL" id="WHVB01000006">
    <property type="protein sequence ID" value="KAF8481572.1"/>
    <property type="molecule type" value="Genomic_DNA"/>
</dbReference>
<dbReference type="PRINTS" id="PR00105">
    <property type="entry name" value="C5METTRFRASE"/>
</dbReference>
<comment type="caution">
    <text evidence="13">The sequence shown here is derived from an EMBL/GenBank/DDBJ whole genome shotgun (WGS) entry which is preliminary data.</text>
</comment>
<evidence type="ECO:0000256" key="8">
    <source>
        <dbReference type="ARBA" id="ARBA00023242"/>
    </source>
</evidence>
<dbReference type="PANTHER" id="PTHR10629">
    <property type="entry name" value="CYTOSINE-SPECIFIC METHYLTRANSFERASE"/>
    <property type="match status" value="1"/>
</dbReference>
<dbReference type="CDD" id="cd04370">
    <property type="entry name" value="BAH"/>
    <property type="match status" value="1"/>
</dbReference>
<dbReference type="GO" id="GO:0003682">
    <property type="term" value="F:chromatin binding"/>
    <property type="evidence" value="ECO:0007669"/>
    <property type="project" value="InterPro"/>
</dbReference>
<reference evidence="13" key="1">
    <citation type="submission" date="2019-10" db="EMBL/GenBank/DDBJ databases">
        <authorList>
            <consortium name="DOE Joint Genome Institute"/>
            <person name="Kuo A."/>
            <person name="Miyauchi S."/>
            <person name="Kiss E."/>
            <person name="Drula E."/>
            <person name="Kohler A."/>
            <person name="Sanchez-Garcia M."/>
            <person name="Andreopoulos B."/>
            <person name="Barry K.W."/>
            <person name="Bonito G."/>
            <person name="Buee M."/>
            <person name="Carver A."/>
            <person name="Chen C."/>
            <person name="Cichocki N."/>
            <person name="Clum A."/>
            <person name="Culley D."/>
            <person name="Crous P.W."/>
            <person name="Fauchery L."/>
            <person name="Girlanda M."/>
            <person name="Hayes R."/>
            <person name="Keri Z."/>
            <person name="LaButti K."/>
            <person name="Lipzen A."/>
            <person name="Lombard V."/>
            <person name="Magnuson J."/>
            <person name="Maillard F."/>
            <person name="Morin E."/>
            <person name="Murat C."/>
            <person name="Nolan M."/>
            <person name="Ohm R."/>
            <person name="Pangilinan J."/>
            <person name="Pereira M."/>
            <person name="Perotto S."/>
            <person name="Peter M."/>
            <person name="Riley R."/>
            <person name="Sitrit Y."/>
            <person name="Stielow B."/>
            <person name="Szollosi G."/>
            <person name="Zifcakova L."/>
            <person name="Stursova M."/>
            <person name="Spatafora J.W."/>
            <person name="Tedersoo L."/>
            <person name="Vaario L.-M."/>
            <person name="Yamada A."/>
            <person name="Yan M."/>
            <person name="Wang P."/>
            <person name="Xu J."/>
            <person name="Bruns T."/>
            <person name="Baldrian P."/>
            <person name="Vilgalys R."/>
            <person name="Henrissat B."/>
            <person name="Grigoriev I.V."/>
            <person name="Hibbett D."/>
            <person name="Nagy L.G."/>
            <person name="Martin F.M."/>
        </authorList>
    </citation>
    <scope>NUCLEOTIDE SEQUENCE</scope>
    <source>
        <strain evidence="13">Prilba</strain>
    </source>
</reference>
<gene>
    <name evidence="13" type="ORF">DFH94DRAFT_666038</name>
</gene>
<feature type="region of interest" description="Disordered" evidence="11">
    <location>
        <begin position="177"/>
        <end position="210"/>
    </location>
</feature>
<dbReference type="Pfam" id="PF12047">
    <property type="entry name" value="DNMT1-RFD"/>
    <property type="match status" value="1"/>
</dbReference>
<feature type="compositionally biased region" description="Acidic residues" evidence="11">
    <location>
        <begin position="23"/>
        <end position="34"/>
    </location>
</feature>
<evidence type="ECO:0000256" key="7">
    <source>
        <dbReference type="ARBA" id="ARBA00023125"/>
    </source>
</evidence>
<feature type="domain" description="BAH" evidence="12">
    <location>
        <begin position="492"/>
        <end position="625"/>
    </location>
</feature>
<reference evidence="13" key="2">
    <citation type="journal article" date="2020" name="Nat. Commun.">
        <title>Large-scale genome sequencing of mycorrhizal fungi provides insights into the early evolution of symbiotic traits.</title>
        <authorList>
            <person name="Miyauchi S."/>
            <person name="Kiss E."/>
            <person name="Kuo A."/>
            <person name="Drula E."/>
            <person name="Kohler A."/>
            <person name="Sanchez-Garcia M."/>
            <person name="Morin E."/>
            <person name="Andreopoulos B."/>
            <person name="Barry K.W."/>
            <person name="Bonito G."/>
            <person name="Buee M."/>
            <person name="Carver A."/>
            <person name="Chen C."/>
            <person name="Cichocki N."/>
            <person name="Clum A."/>
            <person name="Culley D."/>
            <person name="Crous P.W."/>
            <person name="Fauchery L."/>
            <person name="Girlanda M."/>
            <person name="Hayes R.D."/>
            <person name="Keri Z."/>
            <person name="LaButti K."/>
            <person name="Lipzen A."/>
            <person name="Lombard V."/>
            <person name="Magnuson J."/>
            <person name="Maillard F."/>
            <person name="Murat C."/>
            <person name="Nolan M."/>
            <person name="Ohm R.A."/>
            <person name="Pangilinan J."/>
            <person name="Pereira M.F."/>
            <person name="Perotto S."/>
            <person name="Peter M."/>
            <person name="Pfister S."/>
            <person name="Riley R."/>
            <person name="Sitrit Y."/>
            <person name="Stielow J.B."/>
            <person name="Szollosi G."/>
            <person name="Zifcakova L."/>
            <person name="Stursova M."/>
            <person name="Spatafora J.W."/>
            <person name="Tedersoo L."/>
            <person name="Vaario L.M."/>
            <person name="Yamada A."/>
            <person name="Yan M."/>
            <person name="Wang P."/>
            <person name="Xu J."/>
            <person name="Bruns T."/>
            <person name="Baldrian P."/>
            <person name="Vilgalys R."/>
            <person name="Dunand C."/>
            <person name="Henrissat B."/>
            <person name="Grigoriev I.V."/>
            <person name="Hibbett D."/>
            <person name="Nagy L.G."/>
            <person name="Martin F.M."/>
        </authorList>
    </citation>
    <scope>NUCLEOTIDE SEQUENCE</scope>
    <source>
        <strain evidence="13">Prilba</strain>
    </source>
</reference>